<dbReference type="RefSeq" id="WP_275031901.1">
    <property type="nucleotide sequence ID" value="NZ_CP118615.1"/>
</dbReference>
<dbReference type="Pfam" id="PF14062">
    <property type="entry name" value="DUF4253"/>
    <property type="match status" value="1"/>
</dbReference>
<dbReference type="EMBL" id="CP118615">
    <property type="protein sequence ID" value="WDZ85204.1"/>
    <property type="molecule type" value="Genomic_DNA"/>
</dbReference>
<accession>A0ABY7ZQB1</accession>
<dbReference type="Proteomes" id="UP001219605">
    <property type="component" value="Chromosome"/>
</dbReference>
<dbReference type="InterPro" id="IPR025349">
    <property type="entry name" value="DUF4253"/>
</dbReference>
<sequence>MHTDLPRLLAALPPEALPPGRLVTPEVGGPPAYWLSDAPAEAYRWTQLRRNHPETGLWPLLLTGLRSDEDRPWVVGEVSPTRRSAPERHDPAELLAQWWHDGVTDEDEDDAELGEATAPFGRRWPGLAAPGEPQEPPGDSADGLVDFLAHEPEFFGEARLGLVAATRSADTLAVVGWSGSANHICNAGQLSAVLRSWEQRYGAQVVAVGFDTLHLSVAAPPTTTEHAVRVAAEHHAFCPDNVHQGSGSLAAYAEEIRGSNSWSFWWD</sequence>
<evidence type="ECO:0000313" key="3">
    <source>
        <dbReference type="EMBL" id="WDZ85204.1"/>
    </source>
</evidence>
<evidence type="ECO:0000256" key="1">
    <source>
        <dbReference type="SAM" id="MobiDB-lite"/>
    </source>
</evidence>
<keyword evidence="4" id="KW-1185">Reference proteome</keyword>
<feature type="domain" description="DUF4253" evidence="2">
    <location>
        <begin position="159"/>
        <end position="267"/>
    </location>
</feature>
<proteinExistence type="predicted"/>
<evidence type="ECO:0000313" key="4">
    <source>
        <dbReference type="Proteomes" id="UP001219605"/>
    </source>
</evidence>
<name>A0ABY7ZQB1_9ACTN</name>
<organism evidence="3 4">
    <name type="scientific">Micromonospora cathayae</name>
    <dbReference type="NCBI Taxonomy" id="3028804"/>
    <lineage>
        <taxon>Bacteria</taxon>
        <taxon>Bacillati</taxon>
        <taxon>Actinomycetota</taxon>
        <taxon>Actinomycetes</taxon>
        <taxon>Micromonosporales</taxon>
        <taxon>Micromonosporaceae</taxon>
        <taxon>Micromonospora</taxon>
    </lineage>
</organism>
<feature type="region of interest" description="Disordered" evidence="1">
    <location>
        <begin position="120"/>
        <end position="141"/>
    </location>
</feature>
<gene>
    <name evidence="3" type="ORF">PVK37_01690</name>
</gene>
<evidence type="ECO:0000259" key="2">
    <source>
        <dbReference type="Pfam" id="PF14062"/>
    </source>
</evidence>
<reference evidence="3 4" key="1">
    <citation type="submission" date="2023-02" db="EMBL/GenBank/DDBJ databases">
        <authorList>
            <person name="Mo P."/>
        </authorList>
    </citation>
    <scope>NUCLEOTIDE SEQUENCE [LARGE SCALE GENOMIC DNA]</scope>
    <source>
        <strain evidence="3 4">HUAS 3</strain>
    </source>
</reference>
<protein>
    <submittedName>
        <fullName evidence="3">DUF4253 domain-containing protein</fullName>
    </submittedName>
</protein>